<evidence type="ECO:0000313" key="3">
    <source>
        <dbReference type="Proteomes" id="UP000267029"/>
    </source>
</evidence>
<protein>
    <submittedName>
        <fullName evidence="2 4">Uncharacterized protein</fullName>
    </submittedName>
</protein>
<dbReference type="EMBL" id="UXSR01006235">
    <property type="protein sequence ID" value="VDD84368.1"/>
    <property type="molecule type" value="Genomic_DNA"/>
</dbReference>
<dbReference type="AlphaFoldDB" id="A0A0R3UR65"/>
<feature type="compositionally biased region" description="Basic residues" evidence="1">
    <location>
        <begin position="17"/>
        <end position="26"/>
    </location>
</feature>
<organism evidence="4">
    <name type="scientific">Mesocestoides corti</name>
    <name type="common">Flatworm</name>
    <dbReference type="NCBI Taxonomy" id="53468"/>
    <lineage>
        <taxon>Eukaryota</taxon>
        <taxon>Metazoa</taxon>
        <taxon>Spiralia</taxon>
        <taxon>Lophotrochozoa</taxon>
        <taxon>Platyhelminthes</taxon>
        <taxon>Cestoda</taxon>
        <taxon>Eucestoda</taxon>
        <taxon>Cyclophyllidea</taxon>
        <taxon>Mesocestoididae</taxon>
        <taxon>Mesocestoides</taxon>
    </lineage>
</organism>
<proteinExistence type="predicted"/>
<feature type="region of interest" description="Disordered" evidence="1">
    <location>
        <begin position="1"/>
        <end position="45"/>
    </location>
</feature>
<reference evidence="2 3" key="1">
    <citation type="submission" date="2018-10" db="EMBL/GenBank/DDBJ databases">
        <authorList>
            <consortium name="Pathogen Informatics"/>
        </authorList>
    </citation>
    <scope>NUCLEOTIDE SEQUENCE [LARGE SCALE GENOMIC DNA]</scope>
</reference>
<dbReference type="Proteomes" id="UP000267029">
    <property type="component" value="Unassembled WGS sequence"/>
</dbReference>
<accession>A0A0R3UR65</accession>
<name>A0A0R3UR65_MESCO</name>
<sequence length="85" mass="9099">MAPPRRKTPSASDRLARNHAVRHRTPHSTPPEHTHESARPHAGPGCVNISGVEISVTVLARPQSHVHVHPLINGVVHGVGEGGVW</sequence>
<reference evidence="4" key="2">
    <citation type="submission" date="2019-11" db="UniProtKB">
        <authorList>
            <consortium name="WormBaseParasite"/>
        </authorList>
    </citation>
    <scope>IDENTIFICATION</scope>
</reference>
<evidence type="ECO:0000313" key="2">
    <source>
        <dbReference type="EMBL" id="VDD84368.1"/>
    </source>
</evidence>
<feature type="compositionally biased region" description="Basic and acidic residues" evidence="1">
    <location>
        <begin position="30"/>
        <end position="39"/>
    </location>
</feature>
<keyword evidence="3" id="KW-1185">Reference proteome</keyword>
<gene>
    <name evidence="2" type="ORF">MCOS_LOCUS10371</name>
</gene>
<evidence type="ECO:0000313" key="4">
    <source>
        <dbReference type="WBParaSite" id="MCU_012718-RA"/>
    </source>
</evidence>
<dbReference type="WBParaSite" id="MCU_012718-RA">
    <property type="protein sequence ID" value="MCU_012718-RA"/>
    <property type="gene ID" value="MCU_012718"/>
</dbReference>
<evidence type="ECO:0000256" key="1">
    <source>
        <dbReference type="SAM" id="MobiDB-lite"/>
    </source>
</evidence>